<comment type="similarity">
    <text evidence="3">Belongs to the succinate dehydrogenase/fumarate reductase iron-sulfur protein family.</text>
</comment>
<dbReference type="EMBL" id="JAMBPX010000003">
    <property type="protein sequence ID" value="MDG0858724.1"/>
    <property type="molecule type" value="Genomic_DNA"/>
</dbReference>
<evidence type="ECO:0000256" key="13">
    <source>
        <dbReference type="ARBA" id="ARBA00034078"/>
    </source>
</evidence>
<evidence type="ECO:0000313" key="16">
    <source>
        <dbReference type="EMBL" id="MDG0858724.1"/>
    </source>
</evidence>
<dbReference type="GO" id="GO:0046872">
    <property type="term" value="F:metal ion binding"/>
    <property type="evidence" value="ECO:0007669"/>
    <property type="project" value="UniProtKB-KW"/>
</dbReference>
<keyword evidence="12" id="KW-0003">3Fe-4S</keyword>
<dbReference type="InterPro" id="IPR036010">
    <property type="entry name" value="2Fe-2S_ferredoxin-like_sf"/>
</dbReference>
<dbReference type="NCBIfam" id="TIGR00384">
    <property type="entry name" value="dhsB"/>
    <property type="match status" value="1"/>
</dbReference>
<dbReference type="SUPFAM" id="SSF54292">
    <property type="entry name" value="2Fe-2S ferredoxin-like"/>
    <property type="match status" value="1"/>
</dbReference>
<keyword evidence="9" id="KW-0560">Oxidoreductase</keyword>
<dbReference type="GO" id="GO:0051539">
    <property type="term" value="F:4 iron, 4 sulfur cluster binding"/>
    <property type="evidence" value="ECO:0007669"/>
    <property type="project" value="UniProtKB-KW"/>
</dbReference>
<dbReference type="InterPro" id="IPR009051">
    <property type="entry name" value="Helical_ferredxn"/>
</dbReference>
<comment type="caution">
    <text evidence="16">The sequence shown here is derived from an EMBL/GenBank/DDBJ whole genome shotgun (WGS) entry which is preliminary data.</text>
</comment>
<keyword evidence="6" id="KW-0816">Tricarboxylic acid cycle</keyword>
<sequence length="273" mass="30555">MADTKEVNETAAQEEQNQQPIQKSIKLIIKRQDTEESKPYEEEFEIPYRENLNVIACLMEIRRNPVNSKGEKTTPVIWDMNCLEEVCGACSMVINGQARQSCSAIVDQLEQPIKLEPMSTFPVIRDLQVDRTRMFDNLKRMKAWIPIDGTYDLGPGPRMPEKKRQTAYELSKCMTCGVCLEVCPNVTSSNDFVGAQAISQVRLFNLHPTGSMTKDERLDALMGGGGLQACGNSQNCVNACPKGIPLTTSIAALNRETSFHMFKSFFGSDHQVH</sequence>
<name>A0A9X4L8W7_9STAP</name>
<dbReference type="Pfam" id="PF13085">
    <property type="entry name" value="Fer2_3"/>
    <property type="match status" value="1"/>
</dbReference>
<evidence type="ECO:0000256" key="10">
    <source>
        <dbReference type="ARBA" id="ARBA00023004"/>
    </source>
</evidence>
<evidence type="ECO:0000256" key="6">
    <source>
        <dbReference type="ARBA" id="ARBA00022532"/>
    </source>
</evidence>
<evidence type="ECO:0000256" key="3">
    <source>
        <dbReference type="ARBA" id="ARBA00009433"/>
    </source>
</evidence>
<evidence type="ECO:0000256" key="14">
    <source>
        <dbReference type="SAM" id="MobiDB-lite"/>
    </source>
</evidence>
<comment type="cofactor">
    <cofactor evidence="2">
        <name>[4Fe-4S] cluster</name>
        <dbReference type="ChEBI" id="CHEBI:49883"/>
    </cofactor>
</comment>
<gene>
    <name evidence="16" type="primary">sdhB</name>
    <name evidence="16" type="ORF">M4L21_05225</name>
</gene>
<evidence type="ECO:0000259" key="15">
    <source>
        <dbReference type="PROSITE" id="PS51379"/>
    </source>
</evidence>
<evidence type="ECO:0000256" key="1">
    <source>
        <dbReference type="ARBA" id="ARBA00001927"/>
    </source>
</evidence>
<dbReference type="InterPro" id="IPR017896">
    <property type="entry name" value="4Fe4S_Fe-S-bd"/>
</dbReference>
<dbReference type="GO" id="GO:0008177">
    <property type="term" value="F:succinate dehydrogenase (quinone) activity"/>
    <property type="evidence" value="ECO:0007669"/>
    <property type="project" value="UniProtKB-EC"/>
</dbReference>
<evidence type="ECO:0000256" key="11">
    <source>
        <dbReference type="ARBA" id="ARBA00023014"/>
    </source>
</evidence>
<dbReference type="PROSITE" id="PS00198">
    <property type="entry name" value="4FE4S_FER_1"/>
    <property type="match status" value="1"/>
</dbReference>
<evidence type="ECO:0000256" key="12">
    <source>
        <dbReference type="ARBA" id="ARBA00023291"/>
    </source>
</evidence>
<dbReference type="RefSeq" id="WP_277581563.1">
    <property type="nucleotide sequence ID" value="NZ_JAMBPV010000005.1"/>
</dbReference>
<evidence type="ECO:0000256" key="9">
    <source>
        <dbReference type="ARBA" id="ARBA00023002"/>
    </source>
</evidence>
<dbReference type="GO" id="GO:0009055">
    <property type="term" value="F:electron transfer activity"/>
    <property type="evidence" value="ECO:0007669"/>
    <property type="project" value="InterPro"/>
</dbReference>
<evidence type="ECO:0000256" key="2">
    <source>
        <dbReference type="ARBA" id="ARBA00001966"/>
    </source>
</evidence>
<dbReference type="InterPro" id="IPR012675">
    <property type="entry name" value="Beta-grasp_dom_sf"/>
</dbReference>
<keyword evidence="7" id="KW-0001">2Fe-2S</keyword>
<evidence type="ECO:0000313" key="17">
    <source>
        <dbReference type="Proteomes" id="UP001152302"/>
    </source>
</evidence>
<dbReference type="Pfam" id="PF13183">
    <property type="entry name" value="Fer4_8"/>
    <property type="match status" value="1"/>
</dbReference>
<protein>
    <recommendedName>
        <fullName evidence="4">succinate dehydrogenase</fullName>
        <ecNumber evidence="4">1.3.5.1</ecNumber>
    </recommendedName>
</protein>
<keyword evidence="5" id="KW-0004">4Fe-4S</keyword>
<dbReference type="PANTHER" id="PTHR11921:SF29">
    <property type="entry name" value="SUCCINATE DEHYDROGENASE [UBIQUINONE] IRON-SULFUR SUBUNIT, MITOCHONDRIAL"/>
    <property type="match status" value="1"/>
</dbReference>
<evidence type="ECO:0000256" key="8">
    <source>
        <dbReference type="ARBA" id="ARBA00022723"/>
    </source>
</evidence>
<evidence type="ECO:0000256" key="5">
    <source>
        <dbReference type="ARBA" id="ARBA00022485"/>
    </source>
</evidence>
<feature type="domain" description="4Fe-4S ferredoxin-type" evidence="15">
    <location>
        <begin position="164"/>
        <end position="192"/>
    </location>
</feature>
<keyword evidence="10" id="KW-0408">Iron</keyword>
<dbReference type="SUPFAM" id="SSF46548">
    <property type="entry name" value="alpha-helical ferredoxin"/>
    <property type="match status" value="1"/>
</dbReference>
<dbReference type="GO" id="GO:0051538">
    <property type="term" value="F:3 iron, 4 sulfur cluster binding"/>
    <property type="evidence" value="ECO:0007669"/>
    <property type="project" value="UniProtKB-KW"/>
</dbReference>
<feature type="compositionally biased region" description="Low complexity" evidence="14">
    <location>
        <begin position="9"/>
        <end position="19"/>
    </location>
</feature>
<keyword evidence="11" id="KW-0411">Iron-sulfur</keyword>
<dbReference type="GO" id="GO:0022904">
    <property type="term" value="P:respiratory electron transport chain"/>
    <property type="evidence" value="ECO:0007669"/>
    <property type="project" value="TreeGrafter"/>
</dbReference>
<dbReference type="InterPro" id="IPR004489">
    <property type="entry name" value="Succ_DH/fum_Rdtase_Fe-S"/>
</dbReference>
<dbReference type="Proteomes" id="UP001152302">
    <property type="component" value="Unassembled WGS sequence"/>
</dbReference>
<comment type="cofactor">
    <cofactor evidence="13">
        <name>[2Fe-2S] cluster</name>
        <dbReference type="ChEBI" id="CHEBI:190135"/>
    </cofactor>
</comment>
<dbReference type="NCBIfam" id="NF006391">
    <property type="entry name" value="PRK08640.1"/>
    <property type="match status" value="1"/>
</dbReference>
<evidence type="ECO:0000256" key="4">
    <source>
        <dbReference type="ARBA" id="ARBA00012792"/>
    </source>
</evidence>
<dbReference type="PROSITE" id="PS51379">
    <property type="entry name" value="4FE4S_FER_2"/>
    <property type="match status" value="1"/>
</dbReference>
<proteinExistence type="inferred from homology"/>
<dbReference type="AlphaFoldDB" id="A0A9X4L8W7"/>
<dbReference type="InterPro" id="IPR017900">
    <property type="entry name" value="4Fe4S_Fe_S_CS"/>
</dbReference>
<dbReference type="EC" id="1.3.5.1" evidence="4"/>
<keyword evidence="8" id="KW-0479">Metal-binding</keyword>
<organism evidence="16 17">
    <name type="scientific">Staphylococcus equorum</name>
    <dbReference type="NCBI Taxonomy" id="246432"/>
    <lineage>
        <taxon>Bacteria</taxon>
        <taxon>Bacillati</taxon>
        <taxon>Bacillota</taxon>
        <taxon>Bacilli</taxon>
        <taxon>Bacillales</taxon>
        <taxon>Staphylococcaceae</taxon>
        <taxon>Staphylococcus</taxon>
    </lineage>
</organism>
<dbReference type="GO" id="GO:0006099">
    <property type="term" value="P:tricarboxylic acid cycle"/>
    <property type="evidence" value="ECO:0007669"/>
    <property type="project" value="UniProtKB-KW"/>
</dbReference>
<dbReference type="Gene3D" id="1.10.1060.10">
    <property type="entry name" value="Alpha-helical ferredoxin"/>
    <property type="match status" value="1"/>
</dbReference>
<evidence type="ECO:0000256" key="7">
    <source>
        <dbReference type="ARBA" id="ARBA00022714"/>
    </source>
</evidence>
<dbReference type="InterPro" id="IPR025192">
    <property type="entry name" value="Succ_DH/fum_Rdtase_N"/>
</dbReference>
<dbReference type="FunFam" id="3.10.20.30:FF:000018">
    <property type="entry name" value="Succinate dehydrogenase iron-sulfur subunit"/>
    <property type="match status" value="1"/>
</dbReference>
<feature type="region of interest" description="Disordered" evidence="14">
    <location>
        <begin position="1"/>
        <end position="20"/>
    </location>
</feature>
<dbReference type="PANTHER" id="PTHR11921">
    <property type="entry name" value="SUCCINATE DEHYDROGENASE IRON-SULFUR PROTEIN"/>
    <property type="match status" value="1"/>
</dbReference>
<dbReference type="InterPro" id="IPR050573">
    <property type="entry name" value="SDH/FRD_Iron-Sulfur"/>
</dbReference>
<comment type="cofactor">
    <cofactor evidence="1">
        <name>[3Fe-4S] cluster</name>
        <dbReference type="ChEBI" id="CHEBI:21137"/>
    </cofactor>
</comment>
<dbReference type="GO" id="GO:0051537">
    <property type="term" value="F:2 iron, 2 sulfur cluster binding"/>
    <property type="evidence" value="ECO:0007669"/>
    <property type="project" value="UniProtKB-KW"/>
</dbReference>
<dbReference type="FunFam" id="1.10.1060.10:FF:000005">
    <property type="entry name" value="Succinate dehydrogenase iron-sulfur subunit"/>
    <property type="match status" value="1"/>
</dbReference>
<reference evidence="16" key="1">
    <citation type="submission" date="2022-05" db="EMBL/GenBank/DDBJ databases">
        <title>Comparative genomics of Staphylococcus equorum isolates.</title>
        <authorList>
            <person name="Luelf R.H."/>
        </authorList>
    </citation>
    <scope>NUCLEOTIDE SEQUENCE</scope>
    <source>
        <strain evidence="16">TMW 2.2343</strain>
    </source>
</reference>
<accession>A0A9X4L8W7</accession>
<dbReference type="Gene3D" id="3.10.20.30">
    <property type="match status" value="1"/>
</dbReference>